<dbReference type="InterPro" id="IPR009875">
    <property type="entry name" value="PilZ_domain"/>
</dbReference>
<evidence type="ECO:0000313" key="4">
    <source>
        <dbReference type="Proteomes" id="UP000640426"/>
    </source>
</evidence>
<evidence type="ECO:0000313" key="3">
    <source>
        <dbReference type="EMBL" id="MBJ6122103.1"/>
    </source>
</evidence>
<gene>
    <name evidence="3" type="ORF">JAO74_09895</name>
</gene>
<dbReference type="Proteomes" id="UP000640426">
    <property type="component" value="Unassembled WGS sequence"/>
</dbReference>
<dbReference type="Gene3D" id="2.40.10.220">
    <property type="entry name" value="predicted glycosyltransferase like domains"/>
    <property type="match status" value="1"/>
</dbReference>
<feature type="domain" description="PilZ" evidence="2">
    <location>
        <begin position="137"/>
        <end position="220"/>
    </location>
</feature>
<keyword evidence="4" id="KW-1185">Reference proteome</keyword>
<comment type="caution">
    <text evidence="3">The sequence shown here is derived from an EMBL/GenBank/DDBJ whole genome shotgun (WGS) entry which is preliminary data.</text>
</comment>
<accession>A0ABS0XQT8</accession>
<feature type="region of interest" description="Disordered" evidence="1">
    <location>
        <begin position="26"/>
        <end position="46"/>
    </location>
</feature>
<organism evidence="3 4">
    <name type="scientific">Sphingomonas mollis</name>
    <dbReference type="NCBI Taxonomy" id="2795726"/>
    <lineage>
        <taxon>Bacteria</taxon>
        <taxon>Pseudomonadati</taxon>
        <taxon>Pseudomonadota</taxon>
        <taxon>Alphaproteobacteria</taxon>
        <taxon>Sphingomonadales</taxon>
        <taxon>Sphingomonadaceae</taxon>
        <taxon>Sphingomonas</taxon>
    </lineage>
</organism>
<dbReference type="RefSeq" id="WP_199037511.1">
    <property type="nucleotide sequence ID" value="NZ_JAELXS010000005.1"/>
</dbReference>
<evidence type="ECO:0000259" key="2">
    <source>
        <dbReference type="Pfam" id="PF07238"/>
    </source>
</evidence>
<feature type="domain" description="PilZ" evidence="2">
    <location>
        <begin position="41"/>
        <end position="121"/>
    </location>
</feature>
<dbReference type="Pfam" id="PF07238">
    <property type="entry name" value="PilZ"/>
    <property type="match status" value="2"/>
</dbReference>
<evidence type="ECO:0000256" key="1">
    <source>
        <dbReference type="SAM" id="MobiDB-lite"/>
    </source>
</evidence>
<name>A0ABS0XQT8_9SPHN</name>
<protein>
    <submittedName>
        <fullName evidence="3">PilZ domain-containing protein</fullName>
    </submittedName>
</protein>
<dbReference type="EMBL" id="JAELXS010000005">
    <property type="protein sequence ID" value="MBJ6122103.1"/>
    <property type="molecule type" value="Genomic_DNA"/>
</dbReference>
<reference evidence="4" key="1">
    <citation type="submission" date="2020-12" db="EMBL/GenBank/DDBJ databases">
        <title>Hymenobacter sp.</title>
        <authorList>
            <person name="Kim M.K."/>
        </authorList>
    </citation>
    <scope>NUCLEOTIDE SEQUENCE [LARGE SCALE GENOMIC DNA]</scope>
    <source>
        <strain evidence="4">BT553</strain>
    </source>
</reference>
<proteinExistence type="predicted"/>
<dbReference type="SUPFAM" id="SSF141371">
    <property type="entry name" value="PilZ domain-like"/>
    <property type="match status" value="2"/>
</dbReference>
<sequence length="222" mass="24051">MPPPSLATTRHRPARENILMLMNTQALAGDPTDGEPAAPDRRAGKRHQSVLLIGKVRRGPTTTVCLVHDISRNGLMGRFPTPPSVEEQLVIEVRGLPPIVATVRWVMGRKAGLQFAEPQPVEHVFRLTLEDGLVARPPRFPIDAPAIVRVDGGRFTAQIFDISAGGAKLATEAVVAPGQTGQVTLVDTGTAMFGRICWTRSKLFGFRFCSPLPLDVLSHILS</sequence>